<sequence>MKENIIPCPLPSELLGTPCHTMVTLSTEGSFQTPVNDLNTSLADNCRILGTSPHALISSLDTLAWDSGFGTFEIDDTQNSSVGLDSSFQELLLHSTSRNKENLNQAKSNRGSRLEHRTTTLQDEGSILKRPSQKLNLHLATSNPRSVYIREKHDDLFLEKTAPETSTDADLSLVPALQMVYAMFRQSVMLAGKKDLEELLKSSEPLRMTMPLMGLIGRKMGLERLDILTELKKINLGHIFAMILNQLSCGRCMSGTALRVPDADTRLALPCRSALLSVQAQAKTRHHTPLSRNGSFTIVKHGVKHSGSKRKEILQVAKTLFSDECLRSCPRSDICKCPKSAINNHWLSPLGY</sequence>
<dbReference type="PANTHER" id="PTHR15493">
    <property type="entry name" value="F-BOX ONLY PROTEIN 5 AND 43"/>
    <property type="match status" value="1"/>
</dbReference>
<dbReference type="Proteomes" id="UP001152622">
    <property type="component" value="Chromosome 7"/>
</dbReference>
<keyword evidence="2" id="KW-1185">Reference proteome</keyword>
<protein>
    <submittedName>
        <fullName evidence="1">Uncharacterized protein</fullName>
    </submittedName>
</protein>
<organism evidence="1 2">
    <name type="scientific">Synaphobranchus kaupii</name>
    <name type="common">Kaup's arrowtooth eel</name>
    <dbReference type="NCBI Taxonomy" id="118154"/>
    <lineage>
        <taxon>Eukaryota</taxon>
        <taxon>Metazoa</taxon>
        <taxon>Chordata</taxon>
        <taxon>Craniata</taxon>
        <taxon>Vertebrata</taxon>
        <taxon>Euteleostomi</taxon>
        <taxon>Actinopterygii</taxon>
        <taxon>Neopterygii</taxon>
        <taxon>Teleostei</taxon>
        <taxon>Anguilliformes</taxon>
        <taxon>Synaphobranchidae</taxon>
        <taxon>Synaphobranchus</taxon>
    </lineage>
</organism>
<name>A0A9Q1F9C5_SYNKA</name>
<reference evidence="1" key="1">
    <citation type="journal article" date="2023" name="Science">
        <title>Genome structures resolve the early diversification of teleost fishes.</title>
        <authorList>
            <person name="Parey E."/>
            <person name="Louis A."/>
            <person name="Montfort J."/>
            <person name="Bouchez O."/>
            <person name="Roques C."/>
            <person name="Iampietro C."/>
            <person name="Lluch J."/>
            <person name="Castinel A."/>
            <person name="Donnadieu C."/>
            <person name="Desvignes T."/>
            <person name="Floi Bucao C."/>
            <person name="Jouanno E."/>
            <person name="Wen M."/>
            <person name="Mejri S."/>
            <person name="Dirks R."/>
            <person name="Jansen H."/>
            <person name="Henkel C."/>
            <person name="Chen W.J."/>
            <person name="Zahm M."/>
            <person name="Cabau C."/>
            <person name="Klopp C."/>
            <person name="Thompson A.W."/>
            <person name="Robinson-Rechavi M."/>
            <person name="Braasch I."/>
            <person name="Lecointre G."/>
            <person name="Bobe J."/>
            <person name="Postlethwait J.H."/>
            <person name="Berthelot C."/>
            <person name="Roest Crollius H."/>
            <person name="Guiguen Y."/>
        </authorList>
    </citation>
    <scope>NUCLEOTIDE SEQUENCE</scope>
    <source>
        <strain evidence="1">WJC10195</strain>
    </source>
</reference>
<dbReference type="GO" id="GO:0007088">
    <property type="term" value="P:regulation of mitotic nuclear division"/>
    <property type="evidence" value="ECO:0007669"/>
    <property type="project" value="InterPro"/>
</dbReference>
<gene>
    <name evidence="1" type="ORF">SKAU_G00214110</name>
</gene>
<dbReference type="InterPro" id="IPR047147">
    <property type="entry name" value="FBX5_43"/>
</dbReference>
<evidence type="ECO:0000313" key="1">
    <source>
        <dbReference type="EMBL" id="KAJ8353844.1"/>
    </source>
</evidence>
<dbReference type="EMBL" id="JAINUF010000007">
    <property type="protein sequence ID" value="KAJ8353844.1"/>
    <property type="molecule type" value="Genomic_DNA"/>
</dbReference>
<accession>A0A9Q1F9C5</accession>
<dbReference type="PANTHER" id="PTHR15493:SF1">
    <property type="entry name" value="F-BOX ONLY PROTEIN 43"/>
    <property type="match status" value="1"/>
</dbReference>
<comment type="caution">
    <text evidence="1">The sequence shown here is derived from an EMBL/GenBank/DDBJ whole genome shotgun (WGS) entry which is preliminary data.</text>
</comment>
<dbReference type="GO" id="GO:0005634">
    <property type="term" value="C:nucleus"/>
    <property type="evidence" value="ECO:0007669"/>
    <property type="project" value="TreeGrafter"/>
</dbReference>
<proteinExistence type="predicted"/>
<evidence type="ECO:0000313" key="2">
    <source>
        <dbReference type="Proteomes" id="UP001152622"/>
    </source>
</evidence>
<dbReference type="GO" id="GO:0045835">
    <property type="term" value="P:negative regulation of meiotic nuclear division"/>
    <property type="evidence" value="ECO:0007669"/>
    <property type="project" value="InterPro"/>
</dbReference>
<dbReference type="OrthoDB" id="9984940at2759"/>
<dbReference type="AlphaFoldDB" id="A0A9Q1F9C5"/>